<keyword evidence="4" id="KW-1185">Reference proteome</keyword>
<dbReference type="EMBL" id="LKCW01000005">
    <property type="protein sequence ID" value="KPM45783.1"/>
    <property type="molecule type" value="Genomic_DNA"/>
</dbReference>
<evidence type="ECO:0000313" key="4">
    <source>
        <dbReference type="Proteomes" id="UP000050424"/>
    </source>
</evidence>
<dbReference type="AlphaFoldDB" id="A0A0P7BGD0"/>
<feature type="signal peptide" evidence="2">
    <location>
        <begin position="1"/>
        <end position="22"/>
    </location>
</feature>
<comment type="caution">
    <text evidence="3">The sequence shown here is derived from an EMBL/GenBank/DDBJ whole genome shotgun (WGS) entry which is preliminary data.</text>
</comment>
<feature type="chain" id="PRO_5006135793" evidence="2">
    <location>
        <begin position="23"/>
        <end position="248"/>
    </location>
</feature>
<dbReference type="OrthoDB" id="5093409at2759"/>
<evidence type="ECO:0000256" key="2">
    <source>
        <dbReference type="SAM" id="SignalP"/>
    </source>
</evidence>
<protein>
    <submittedName>
        <fullName evidence="3">Uncharacterized protein</fullName>
    </submittedName>
</protein>
<name>A0A0P7BGD0_9HYPO</name>
<keyword evidence="2" id="KW-0732">Signal</keyword>
<evidence type="ECO:0000256" key="1">
    <source>
        <dbReference type="SAM" id="MobiDB-lite"/>
    </source>
</evidence>
<gene>
    <name evidence="3" type="ORF">AK830_g831</name>
</gene>
<sequence length="248" mass="26213">MSFFFQPPIFLLQPSVVPLAVATPVTFTPAPILTTPIVHSHIFTYPMLTLQIHPPPLHVVPPIRFKVIFHGTRRPGRAAGVFHASTDAVYATAPSRAGLLANLSFWAAQHGLGDRVYSGQARMYLTRDAAAPVVMVGAAPLAEDVVRTVELSERLPPGELEALVEGVRAGRHGAVLVVDVDAREGIERRLRGGEGDDGGVVDGDVVGDGVDGDGVGINQQPDLNTVPPAIQDPNDAEPEDQAPPSASL</sequence>
<proteinExistence type="predicted"/>
<dbReference type="Proteomes" id="UP000050424">
    <property type="component" value="Unassembled WGS sequence"/>
</dbReference>
<feature type="region of interest" description="Disordered" evidence="1">
    <location>
        <begin position="208"/>
        <end position="248"/>
    </location>
</feature>
<accession>A0A0P7BGD0</accession>
<evidence type="ECO:0000313" key="3">
    <source>
        <dbReference type="EMBL" id="KPM45783.1"/>
    </source>
</evidence>
<reference evidence="3 4" key="1">
    <citation type="submission" date="2015-09" db="EMBL/GenBank/DDBJ databases">
        <title>Draft genome of a European isolate of the apple canker pathogen Neonectria ditissima.</title>
        <authorList>
            <person name="Gomez-Cortecero A."/>
            <person name="Harrison R.J."/>
            <person name="Armitage A.D."/>
        </authorList>
    </citation>
    <scope>NUCLEOTIDE SEQUENCE [LARGE SCALE GENOMIC DNA]</scope>
    <source>
        <strain evidence="3 4">R09/05</strain>
    </source>
</reference>
<organism evidence="3 4">
    <name type="scientific">Neonectria ditissima</name>
    <dbReference type="NCBI Taxonomy" id="78410"/>
    <lineage>
        <taxon>Eukaryota</taxon>
        <taxon>Fungi</taxon>
        <taxon>Dikarya</taxon>
        <taxon>Ascomycota</taxon>
        <taxon>Pezizomycotina</taxon>
        <taxon>Sordariomycetes</taxon>
        <taxon>Hypocreomycetidae</taxon>
        <taxon>Hypocreales</taxon>
        <taxon>Nectriaceae</taxon>
        <taxon>Neonectria</taxon>
    </lineage>
</organism>